<feature type="domain" description="4'-phosphopantetheinyl transferase" evidence="3">
    <location>
        <begin position="126"/>
        <end position="221"/>
    </location>
</feature>
<dbReference type="EMBL" id="BAABJR010000011">
    <property type="protein sequence ID" value="GAA5212050.1"/>
    <property type="molecule type" value="Genomic_DNA"/>
</dbReference>
<evidence type="ECO:0000313" key="5">
    <source>
        <dbReference type="Proteomes" id="UP001499878"/>
    </source>
</evidence>
<dbReference type="InterPro" id="IPR037143">
    <property type="entry name" value="4-PPantetheinyl_Trfase_dom_sf"/>
</dbReference>
<accession>A0ABP9T7F0</accession>
<evidence type="ECO:0000256" key="1">
    <source>
        <dbReference type="ARBA" id="ARBA00010990"/>
    </source>
</evidence>
<comment type="similarity">
    <text evidence="1">Belongs to the P-Pant transferase superfamily. Gsp/Sfp/HetI/AcpT family.</text>
</comment>
<dbReference type="Proteomes" id="UP001499878">
    <property type="component" value="Unassembled WGS sequence"/>
</dbReference>
<dbReference type="Gene3D" id="3.90.470.20">
    <property type="entry name" value="4'-phosphopantetheinyl transferase domain"/>
    <property type="match status" value="1"/>
</dbReference>
<dbReference type="InterPro" id="IPR008278">
    <property type="entry name" value="4-PPantetheinyl_Trfase_dom"/>
</dbReference>
<proteinExistence type="inferred from homology"/>
<organism evidence="4 5">
    <name type="scientific">Streptomyces thinghirensis</name>
    <dbReference type="NCBI Taxonomy" id="551547"/>
    <lineage>
        <taxon>Bacteria</taxon>
        <taxon>Bacillati</taxon>
        <taxon>Actinomycetota</taxon>
        <taxon>Actinomycetes</taxon>
        <taxon>Kitasatosporales</taxon>
        <taxon>Streptomycetaceae</taxon>
        <taxon>Streptomyces</taxon>
    </lineage>
</organism>
<evidence type="ECO:0000259" key="3">
    <source>
        <dbReference type="Pfam" id="PF01648"/>
    </source>
</evidence>
<dbReference type="PANTHER" id="PTHR12215">
    <property type="entry name" value="PHOSPHOPANTETHEINE TRANSFERASE"/>
    <property type="match status" value="1"/>
</dbReference>
<evidence type="ECO:0000313" key="4">
    <source>
        <dbReference type="EMBL" id="GAA5212050.1"/>
    </source>
</evidence>
<dbReference type="SUPFAM" id="SSF56214">
    <property type="entry name" value="4'-phosphopantetheinyl transferase"/>
    <property type="match status" value="2"/>
</dbReference>
<comment type="caution">
    <text evidence="4">The sequence shown here is derived from an EMBL/GenBank/DDBJ whole genome shotgun (WGS) entry which is preliminary data.</text>
</comment>
<evidence type="ECO:0000256" key="2">
    <source>
        <dbReference type="ARBA" id="ARBA00022679"/>
    </source>
</evidence>
<dbReference type="RefSeq" id="WP_345633339.1">
    <property type="nucleotide sequence ID" value="NZ_BAABJR010000011.1"/>
</dbReference>
<gene>
    <name evidence="4" type="ORF">GCM10023323_46350</name>
</gene>
<name>A0ABP9T7F0_9ACTN</name>
<dbReference type="PANTHER" id="PTHR12215:SF10">
    <property type="entry name" value="L-AMINOADIPATE-SEMIALDEHYDE DEHYDROGENASE-PHOSPHOPANTETHEINYL TRANSFERASE"/>
    <property type="match status" value="1"/>
</dbReference>
<protein>
    <recommendedName>
        <fullName evidence="3">4'-phosphopantetheinyl transferase domain-containing protein</fullName>
    </recommendedName>
</protein>
<dbReference type="InterPro" id="IPR050559">
    <property type="entry name" value="P-Pant_transferase_sf"/>
</dbReference>
<reference evidence="5" key="1">
    <citation type="journal article" date="2019" name="Int. J. Syst. Evol. Microbiol.">
        <title>The Global Catalogue of Microorganisms (GCM) 10K type strain sequencing project: providing services to taxonomists for standard genome sequencing and annotation.</title>
        <authorList>
            <consortium name="The Broad Institute Genomics Platform"/>
            <consortium name="The Broad Institute Genome Sequencing Center for Infectious Disease"/>
            <person name="Wu L."/>
            <person name="Ma J."/>
        </authorList>
    </citation>
    <scope>NUCLEOTIDE SEQUENCE [LARGE SCALE GENOMIC DNA]</scope>
    <source>
        <strain evidence="5">JCM 18306</strain>
    </source>
</reference>
<keyword evidence="5" id="KW-1185">Reference proteome</keyword>
<keyword evidence="2" id="KW-0808">Transferase</keyword>
<sequence>MSDSDSPAEYRALAADGGVHVWQGSTRDAPPAAALRLLSAAERTVMRRRPRTEGLRYAGAHIAVRQILSRYLGVPAAGLRFGTRPCPWCADPGHGRPVVAGPPTDLDFNLSHAGPHWALAVSTAGPVGIDVEDGRSGSSAGAAALVLSASELTYVNGLPEGDAREAAFLRCWTRKEAVVKTIGTGITADLKGLEVRPEHAGPLTVRSTGQGGTGEWLVQDLPGAGGLFVALARPAGSTGPVTLRTLTSATGPAPEAAPVPARDTAATSLLVPFRS</sequence>
<dbReference type="Pfam" id="PF01648">
    <property type="entry name" value="ACPS"/>
    <property type="match status" value="1"/>
</dbReference>